<gene>
    <name evidence="1" type="ORF">UFOVP723_199</name>
</gene>
<dbReference type="GO" id="GO:0030246">
    <property type="term" value="F:carbohydrate binding"/>
    <property type="evidence" value="ECO:0007669"/>
    <property type="project" value="UniProtKB-KW"/>
</dbReference>
<keyword evidence="1" id="KW-0430">Lectin</keyword>
<dbReference type="InterPro" id="IPR013320">
    <property type="entry name" value="ConA-like_dom_sf"/>
</dbReference>
<dbReference type="SUPFAM" id="SSF49899">
    <property type="entry name" value="Concanavalin A-like lectins/glucanases"/>
    <property type="match status" value="1"/>
</dbReference>
<reference evidence="1" key="1">
    <citation type="submission" date="2020-04" db="EMBL/GenBank/DDBJ databases">
        <authorList>
            <person name="Chiriac C."/>
            <person name="Salcher M."/>
            <person name="Ghai R."/>
            <person name="Kavagutti S V."/>
        </authorList>
    </citation>
    <scope>NUCLEOTIDE SEQUENCE</scope>
</reference>
<evidence type="ECO:0000313" key="1">
    <source>
        <dbReference type="EMBL" id="CAB4160460.1"/>
    </source>
</evidence>
<dbReference type="Gene3D" id="2.60.120.200">
    <property type="match status" value="1"/>
</dbReference>
<protein>
    <submittedName>
        <fullName evidence="1">Concanavalin A-like lectin/glucanases superfamily</fullName>
    </submittedName>
</protein>
<dbReference type="Pfam" id="PF13385">
    <property type="entry name" value="Laminin_G_3"/>
    <property type="match status" value="1"/>
</dbReference>
<name>A0A6J5NKQ5_9CAUD</name>
<accession>A0A6J5NKQ5</accession>
<dbReference type="EMBL" id="LR796697">
    <property type="protein sequence ID" value="CAB4160460.1"/>
    <property type="molecule type" value="Genomic_DNA"/>
</dbReference>
<proteinExistence type="predicted"/>
<sequence>MAFNYSPRINTEGLILYLDAANTRSYPGTGTTWTDLSRSGNNATLINGPTFSSANGGSIVFDGSNDYVKPTSLSTLQLTNFTLSSWIKTNTQNVNQFIIDTSTSTNFGYGYSYRINSANKIRFWAYDANNFLDSTSTVFSNIWYNIVVTYNNISKLQTIYINGVFDISNTHTNTFIVSDVINLQIGGSLVLSGYLNGNITQTSIYNRVLSAVEIQQNYNATKTRFRL</sequence>
<organism evidence="1">
    <name type="scientific">uncultured Caudovirales phage</name>
    <dbReference type="NCBI Taxonomy" id="2100421"/>
    <lineage>
        <taxon>Viruses</taxon>
        <taxon>Duplodnaviria</taxon>
        <taxon>Heunggongvirae</taxon>
        <taxon>Uroviricota</taxon>
        <taxon>Caudoviricetes</taxon>
        <taxon>Peduoviridae</taxon>
        <taxon>Maltschvirus</taxon>
        <taxon>Maltschvirus maltsch</taxon>
    </lineage>
</organism>